<dbReference type="Gene3D" id="1.25.40.10">
    <property type="entry name" value="Tetratricopeptide repeat domain"/>
    <property type="match status" value="2"/>
</dbReference>
<dbReference type="Gene3D" id="3.40.30.10">
    <property type="entry name" value="Glutaredoxin"/>
    <property type="match status" value="1"/>
</dbReference>
<dbReference type="Proteomes" id="UP000194841">
    <property type="component" value="Unassembled WGS sequence"/>
</dbReference>
<gene>
    <name evidence="2" type="ORF">B1199_12680</name>
</gene>
<dbReference type="Pfam" id="PF14561">
    <property type="entry name" value="TPR_20"/>
    <property type="match status" value="1"/>
</dbReference>
<dbReference type="PANTHER" id="PTHR45663:SF11">
    <property type="entry name" value="GEO12009P1"/>
    <property type="match status" value="1"/>
</dbReference>
<dbReference type="InterPro" id="IPR013766">
    <property type="entry name" value="Thioredoxin_domain"/>
</dbReference>
<accession>A0A244CQK0</accession>
<dbReference type="EMBL" id="MWPV01000003">
    <property type="protein sequence ID" value="OUL57900.1"/>
    <property type="molecule type" value="Genomic_DNA"/>
</dbReference>
<dbReference type="SUPFAM" id="SSF48452">
    <property type="entry name" value="TPR-like"/>
    <property type="match status" value="1"/>
</dbReference>
<dbReference type="SUPFAM" id="SSF52833">
    <property type="entry name" value="Thioredoxin-like"/>
    <property type="match status" value="1"/>
</dbReference>
<reference evidence="2 3" key="1">
    <citation type="submission" date="2017-02" db="EMBL/GenBank/DDBJ databases">
        <title>Pseudoalteromonas ulvae TC14 Genome.</title>
        <authorList>
            <person name="Molmeret M."/>
        </authorList>
    </citation>
    <scope>NUCLEOTIDE SEQUENCE [LARGE SCALE GENOMIC DNA]</scope>
    <source>
        <strain evidence="2">TC14</strain>
    </source>
</reference>
<dbReference type="Pfam" id="PF00085">
    <property type="entry name" value="Thioredoxin"/>
    <property type="match status" value="1"/>
</dbReference>
<dbReference type="PROSITE" id="PS51352">
    <property type="entry name" value="THIOREDOXIN_2"/>
    <property type="match status" value="1"/>
</dbReference>
<sequence>MSNILDLTADNFQQILGEVSQTKLVALMFWSPQSPECQVFNQLIEKVVADYPDHLVLAKLNCDVEQALASQLAQQIGLQAIPTTVLLKNTGPVDMLSGPQTELQLKEALSKHLPNPIDILLENAKQALLSEDHNQAFIYAKQAYEMDSNNTKVKLVFADICVNIKKLDDASALLETIAENERDPYFLNIQSKLTHAKEELDSPEIKLAQLNVETNPEDLSLKVELASLLSEAGRKEDALSELFIVLKKDLSFGEAKKDYLAIIESLPQGDSIAATFRRKLYSLLY</sequence>
<dbReference type="RefSeq" id="WP_086744480.1">
    <property type="nucleotide sequence ID" value="NZ_MWPV01000003.1"/>
</dbReference>
<dbReference type="GO" id="GO:0005737">
    <property type="term" value="C:cytoplasm"/>
    <property type="evidence" value="ECO:0007669"/>
    <property type="project" value="TreeGrafter"/>
</dbReference>
<dbReference type="Pfam" id="PF14559">
    <property type="entry name" value="TPR_19"/>
    <property type="match status" value="1"/>
</dbReference>
<proteinExistence type="predicted"/>
<comment type="caution">
    <text evidence="2">The sequence shown here is derived from an EMBL/GenBank/DDBJ whole genome shotgun (WGS) entry which is preliminary data.</text>
</comment>
<evidence type="ECO:0000313" key="3">
    <source>
        <dbReference type="Proteomes" id="UP000194841"/>
    </source>
</evidence>
<keyword evidence="3" id="KW-1185">Reference proteome</keyword>
<protein>
    <submittedName>
        <fullName evidence="2">Co-chaperone YbbN</fullName>
    </submittedName>
</protein>
<name>A0A244CQK0_PSEDV</name>
<dbReference type="InterPro" id="IPR036249">
    <property type="entry name" value="Thioredoxin-like_sf"/>
</dbReference>
<dbReference type="GO" id="GO:0006950">
    <property type="term" value="P:response to stress"/>
    <property type="evidence" value="ECO:0007669"/>
    <property type="project" value="UniProtKB-ARBA"/>
</dbReference>
<dbReference type="InterPro" id="IPR011990">
    <property type="entry name" value="TPR-like_helical_dom_sf"/>
</dbReference>
<dbReference type="PANTHER" id="PTHR45663">
    <property type="entry name" value="GEO12009P1"/>
    <property type="match status" value="1"/>
</dbReference>
<dbReference type="GO" id="GO:0015035">
    <property type="term" value="F:protein-disulfide reductase activity"/>
    <property type="evidence" value="ECO:0007669"/>
    <property type="project" value="TreeGrafter"/>
</dbReference>
<evidence type="ECO:0000259" key="1">
    <source>
        <dbReference type="PROSITE" id="PS51352"/>
    </source>
</evidence>
<organism evidence="2 3">
    <name type="scientific">Pseudoalteromonas ulvae</name>
    <dbReference type="NCBI Taxonomy" id="107327"/>
    <lineage>
        <taxon>Bacteria</taxon>
        <taxon>Pseudomonadati</taxon>
        <taxon>Pseudomonadota</taxon>
        <taxon>Gammaproteobacteria</taxon>
        <taxon>Alteromonadales</taxon>
        <taxon>Pseudoalteromonadaceae</taxon>
        <taxon>Pseudoalteromonas</taxon>
    </lineage>
</organism>
<dbReference type="OrthoDB" id="9790390at2"/>
<dbReference type="AlphaFoldDB" id="A0A244CQK0"/>
<feature type="domain" description="Thioredoxin" evidence="1">
    <location>
        <begin position="1"/>
        <end position="114"/>
    </location>
</feature>
<evidence type="ECO:0000313" key="2">
    <source>
        <dbReference type="EMBL" id="OUL57900.1"/>
    </source>
</evidence>
<dbReference type="CDD" id="cd02956">
    <property type="entry name" value="ybbN"/>
    <property type="match status" value="1"/>
</dbReference>